<comment type="caution">
    <text evidence="4">The sequence shown here is derived from an EMBL/GenBank/DDBJ whole genome shotgun (WGS) entry which is preliminary data.</text>
</comment>
<evidence type="ECO:0000313" key="4">
    <source>
        <dbReference type="EMBL" id="KAK0725252.1"/>
    </source>
</evidence>
<dbReference type="InterPro" id="IPR036770">
    <property type="entry name" value="Ankyrin_rpt-contain_sf"/>
</dbReference>
<organism evidence="4 5">
    <name type="scientific">Lasiosphaeris hirsuta</name>
    <dbReference type="NCBI Taxonomy" id="260670"/>
    <lineage>
        <taxon>Eukaryota</taxon>
        <taxon>Fungi</taxon>
        <taxon>Dikarya</taxon>
        <taxon>Ascomycota</taxon>
        <taxon>Pezizomycotina</taxon>
        <taxon>Sordariomycetes</taxon>
        <taxon>Sordariomycetidae</taxon>
        <taxon>Sordariales</taxon>
        <taxon>Lasiosphaeriaceae</taxon>
        <taxon>Lasiosphaeris</taxon>
    </lineage>
</organism>
<dbReference type="SMART" id="SM00248">
    <property type="entry name" value="ANK"/>
    <property type="match status" value="3"/>
</dbReference>
<evidence type="ECO:0000256" key="1">
    <source>
        <dbReference type="ARBA" id="ARBA00022737"/>
    </source>
</evidence>
<evidence type="ECO:0000313" key="5">
    <source>
        <dbReference type="Proteomes" id="UP001172102"/>
    </source>
</evidence>
<gene>
    <name evidence="4" type="ORF">B0H67DRAFT_125580</name>
</gene>
<keyword evidence="1" id="KW-0677">Repeat</keyword>
<sequence>MQVLANMDAGAIPSGTTAPALSPLSMFEQALTPLHVAARDGDDAAITALLDKGADSGALCQGGCQCYDPRMGAIPFVTPLHLAVCSGHLSSAELLIRRGSPKATVHTERHCFAPLSALHTAAWKGNLTMCKMLISRGGFRADADVRDVHVLGVPSPLAFSIAGGNALTTGEYLIEMGAKAAVKWYRTHSETLRLFPERLPMALQCVPIGFRMESAFDIFADGTDAETTAVTHKFIRAIDAAVAPWPHEVSPQDLAATVFPDMMMEDFIRQGWAKPNLQAFATFITDGSLATLVRPTAAGAQSYDELVARAVDEVHDYLLWSMARLEAYLLESNVVWAEPPPAPKSLATKMSASELRSGFLAAVGAGRMAVCRNLAGQGVFNLLTPLDSIVLLRVTMAQDGEGDKKEVVDMLELLLQGFKASAKGDWEAVLRAWEGRGNALLAEAKAWGKVNTVAVLTKWGFEGGAV</sequence>
<feature type="repeat" description="ANK" evidence="3">
    <location>
        <begin position="78"/>
        <end position="100"/>
    </location>
</feature>
<dbReference type="PROSITE" id="PS50088">
    <property type="entry name" value="ANK_REPEAT"/>
    <property type="match status" value="2"/>
</dbReference>
<dbReference type="Gene3D" id="1.25.40.20">
    <property type="entry name" value="Ankyrin repeat-containing domain"/>
    <property type="match status" value="1"/>
</dbReference>
<evidence type="ECO:0000256" key="2">
    <source>
        <dbReference type="ARBA" id="ARBA00023043"/>
    </source>
</evidence>
<dbReference type="GO" id="GO:0005737">
    <property type="term" value="C:cytoplasm"/>
    <property type="evidence" value="ECO:0007669"/>
    <property type="project" value="TreeGrafter"/>
</dbReference>
<keyword evidence="5" id="KW-1185">Reference proteome</keyword>
<evidence type="ECO:0000256" key="3">
    <source>
        <dbReference type="PROSITE-ProRule" id="PRU00023"/>
    </source>
</evidence>
<proteinExistence type="predicted"/>
<dbReference type="EMBL" id="JAUKUA010000002">
    <property type="protein sequence ID" value="KAK0725252.1"/>
    <property type="molecule type" value="Genomic_DNA"/>
</dbReference>
<dbReference type="AlphaFoldDB" id="A0AA40B0J0"/>
<keyword evidence="2 3" id="KW-0040">ANK repeat</keyword>
<protein>
    <submittedName>
        <fullName evidence="4">Uncharacterized protein</fullName>
    </submittedName>
</protein>
<dbReference type="Pfam" id="PF00023">
    <property type="entry name" value="Ank"/>
    <property type="match status" value="3"/>
</dbReference>
<dbReference type="SUPFAM" id="SSF48403">
    <property type="entry name" value="Ankyrin repeat"/>
    <property type="match status" value="1"/>
</dbReference>
<reference evidence="4" key="1">
    <citation type="submission" date="2023-06" db="EMBL/GenBank/DDBJ databases">
        <title>Genome-scale phylogeny and comparative genomics of the fungal order Sordariales.</title>
        <authorList>
            <consortium name="Lawrence Berkeley National Laboratory"/>
            <person name="Hensen N."/>
            <person name="Bonometti L."/>
            <person name="Westerberg I."/>
            <person name="Brannstrom I.O."/>
            <person name="Guillou S."/>
            <person name="Cros-Aarteil S."/>
            <person name="Calhoun S."/>
            <person name="Haridas S."/>
            <person name="Kuo A."/>
            <person name="Mondo S."/>
            <person name="Pangilinan J."/>
            <person name="Riley R."/>
            <person name="Labutti K."/>
            <person name="Andreopoulos B."/>
            <person name="Lipzen A."/>
            <person name="Chen C."/>
            <person name="Yanf M."/>
            <person name="Daum C."/>
            <person name="Ng V."/>
            <person name="Clum A."/>
            <person name="Steindorff A."/>
            <person name="Ohm R."/>
            <person name="Martin F."/>
            <person name="Silar P."/>
            <person name="Natvig D."/>
            <person name="Lalanne C."/>
            <person name="Gautier V."/>
            <person name="Ament-Velasquez S.L."/>
            <person name="Kruys A."/>
            <person name="Hutchinson M.I."/>
            <person name="Powell A.J."/>
            <person name="Barry K."/>
            <person name="Miller A.N."/>
            <person name="Grigoriev I.V."/>
            <person name="Debuchy R."/>
            <person name="Gladieux P."/>
            <person name="Thoren M.H."/>
            <person name="Johannesson H."/>
        </authorList>
    </citation>
    <scope>NUCLEOTIDE SEQUENCE</scope>
    <source>
        <strain evidence="4">SMH4607-1</strain>
    </source>
</reference>
<name>A0AA40B0J0_9PEZI</name>
<dbReference type="Proteomes" id="UP001172102">
    <property type="component" value="Unassembled WGS sequence"/>
</dbReference>
<dbReference type="PANTHER" id="PTHR24198">
    <property type="entry name" value="ANKYRIN REPEAT AND PROTEIN KINASE DOMAIN-CONTAINING PROTEIN"/>
    <property type="match status" value="1"/>
</dbReference>
<accession>A0AA40B0J0</accession>
<dbReference type="PROSITE" id="PS50297">
    <property type="entry name" value="ANK_REP_REGION"/>
    <property type="match status" value="2"/>
</dbReference>
<dbReference type="InterPro" id="IPR002110">
    <property type="entry name" value="Ankyrin_rpt"/>
</dbReference>
<feature type="repeat" description="ANK" evidence="3">
    <location>
        <begin position="29"/>
        <end position="55"/>
    </location>
</feature>
<dbReference type="PANTHER" id="PTHR24198:SF165">
    <property type="entry name" value="ANKYRIN REPEAT-CONTAINING PROTEIN-RELATED"/>
    <property type="match status" value="1"/>
</dbReference>